<comment type="caution">
    <text evidence="1">The sequence shown here is derived from an EMBL/GenBank/DDBJ whole genome shotgun (WGS) entry which is preliminary data.</text>
</comment>
<reference evidence="1 2" key="1">
    <citation type="journal article" date="2019" name="Int. J. Syst. Evol. Microbiol.">
        <title>The Global Catalogue of Microorganisms (GCM) 10K type strain sequencing project: providing services to taxonomists for standard genome sequencing and annotation.</title>
        <authorList>
            <consortium name="The Broad Institute Genomics Platform"/>
            <consortium name="The Broad Institute Genome Sequencing Center for Infectious Disease"/>
            <person name="Wu L."/>
            <person name="Ma J."/>
        </authorList>
    </citation>
    <scope>NUCLEOTIDE SEQUENCE [LARGE SCALE GENOMIC DNA]</scope>
    <source>
        <strain evidence="1 2">JCM 13316</strain>
    </source>
</reference>
<dbReference type="Proteomes" id="UP001500784">
    <property type="component" value="Unassembled WGS sequence"/>
</dbReference>
<name>A0ABN2PB41_9MICC</name>
<sequence>MDENVSIGIIRGNEAKTLFRVKPFDGSLCHLPISFIAGTVPAHLVPVVVTEAGSPGSLPVRQFLQEQHARNRLASMKNTYTKTGYSVTYH</sequence>
<evidence type="ECO:0000313" key="1">
    <source>
        <dbReference type="EMBL" id="GAA1914745.1"/>
    </source>
</evidence>
<evidence type="ECO:0000313" key="2">
    <source>
        <dbReference type="Proteomes" id="UP001500784"/>
    </source>
</evidence>
<proteinExistence type="predicted"/>
<gene>
    <name evidence="1" type="ORF">GCM10009688_19600</name>
</gene>
<keyword evidence="2" id="KW-1185">Reference proteome</keyword>
<organism evidence="1 2">
    <name type="scientific">Arthrobacter gandavensis</name>
    <dbReference type="NCBI Taxonomy" id="169960"/>
    <lineage>
        <taxon>Bacteria</taxon>
        <taxon>Bacillati</taxon>
        <taxon>Actinomycetota</taxon>
        <taxon>Actinomycetes</taxon>
        <taxon>Micrococcales</taxon>
        <taxon>Micrococcaceae</taxon>
        <taxon>Arthrobacter</taxon>
    </lineage>
</organism>
<accession>A0ABN2PB41</accession>
<dbReference type="EMBL" id="BAAALV010000002">
    <property type="protein sequence ID" value="GAA1914745.1"/>
    <property type="molecule type" value="Genomic_DNA"/>
</dbReference>
<protein>
    <submittedName>
        <fullName evidence="1">Uncharacterized protein</fullName>
    </submittedName>
</protein>